<name>A0AAW0DDM9_9AGAR</name>
<dbReference type="AlphaFoldDB" id="A0AAW0DDM9"/>
<dbReference type="EMBL" id="JAWWNJ010000009">
    <property type="protein sequence ID" value="KAK7048601.1"/>
    <property type="molecule type" value="Genomic_DNA"/>
</dbReference>
<comment type="caution">
    <text evidence="1">The sequence shown here is derived from an EMBL/GenBank/DDBJ whole genome shotgun (WGS) entry which is preliminary data.</text>
</comment>
<sequence length="254" mass="28169">MSTASIEAPIISQAITTVPVLVLLVKICHGSRLDRISLAAITASLSRDKVSEIFMKLLSTQGSFSVANILSAIGALDNLCEFLNLICESTGEYISRDVGRMLSSLAPQDPIALDPPNKKDLLARTSLAMGLVDQLRDAELYSTWIGLERLGLRLEPRLQQIEKICQESCEDFERATLNAIADASIFMTKYFEPEIQALAFKSLLNFCFTPTAEQFLLPLRCTGFYEELERRIIMREYGSVFVSSCILDSTALIN</sequence>
<proteinExistence type="predicted"/>
<protein>
    <recommendedName>
        <fullName evidence="3">26S proteasome non-ATPase regulatory subunit 5</fullName>
    </recommendedName>
</protein>
<evidence type="ECO:0000313" key="2">
    <source>
        <dbReference type="Proteomes" id="UP001362999"/>
    </source>
</evidence>
<accession>A0AAW0DDM9</accession>
<keyword evidence="2" id="KW-1185">Reference proteome</keyword>
<evidence type="ECO:0000313" key="1">
    <source>
        <dbReference type="EMBL" id="KAK7048601.1"/>
    </source>
</evidence>
<gene>
    <name evidence="1" type="ORF">R3P38DRAFT_3174852</name>
</gene>
<evidence type="ECO:0008006" key="3">
    <source>
        <dbReference type="Google" id="ProtNLM"/>
    </source>
</evidence>
<organism evidence="1 2">
    <name type="scientific">Favolaschia claudopus</name>
    <dbReference type="NCBI Taxonomy" id="2862362"/>
    <lineage>
        <taxon>Eukaryota</taxon>
        <taxon>Fungi</taxon>
        <taxon>Dikarya</taxon>
        <taxon>Basidiomycota</taxon>
        <taxon>Agaricomycotina</taxon>
        <taxon>Agaricomycetes</taxon>
        <taxon>Agaricomycetidae</taxon>
        <taxon>Agaricales</taxon>
        <taxon>Marasmiineae</taxon>
        <taxon>Mycenaceae</taxon>
        <taxon>Favolaschia</taxon>
    </lineage>
</organism>
<dbReference type="Proteomes" id="UP001362999">
    <property type="component" value="Unassembled WGS sequence"/>
</dbReference>
<reference evidence="1 2" key="1">
    <citation type="journal article" date="2024" name="J Genomics">
        <title>Draft genome sequencing and assembly of Favolaschia claudopus CIRM-BRFM 2984 isolated from oak limbs.</title>
        <authorList>
            <person name="Navarro D."/>
            <person name="Drula E."/>
            <person name="Chaduli D."/>
            <person name="Cazenave R."/>
            <person name="Ahrendt S."/>
            <person name="Wang J."/>
            <person name="Lipzen A."/>
            <person name="Daum C."/>
            <person name="Barry K."/>
            <person name="Grigoriev I.V."/>
            <person name="Favel A."/>
            <person name="Rosso M.N."/>
            <person name="Martin F."/>
        </authorList>
    </citation>
    <scope>NUCLEOTIDE SEQUENCE [LARGE SCALE GENOMIC DNA]</scope>
    <source>
        <strain evidence="1 2">CIRM-BRFM 2984</strain>
    </source>
</reference>